<gene>
    <name evidence="6" type="ORF">MNBD_ACTINO01-1312</name>
</gene>
<dbReference type="SMART" id="SM00829">
    <property type="entry name" value="PKS_ER"/>
    <property type="match status" value="1"/>
</dbReference>
<dbReference type="InterPro" id="IPR036291">
    <property type="entry name" value="NAD(P)-bd_dom_sf"/>
</dbReference>
<evidence type="ECO:0000256" key="4">
    <source>
        <dbReference type="ARBA" id="ARBA00023002"/>
    </source>
</evidence>
<evidence type="ECO:0000256" key="1">
    <source>
        <dbReference type="ARBA" id="ARBA00001947"/>
    </source>
</evidence>
<dbReference type="GO" id="GO:0008270">
    <property type="term" value="F:zinc ion binding"/>
    <property type="evidence" value="ECO:0007669"/>
    <property type="project" value="InterPro"/>
</dbReference>
<evidence type="ECO:0000313" key="6">
    <source>
        <dbReference type="EMBL" id="VAW05906.1"/>
    </source>
</evidence>
<dbReference type="Gene3D" id="3.40.50.720">
    <property type="entry name" value="NAD(P)-binding Rossmann-like Domain"/>
    <property type="match status" value="1"/>
</dbReference>
<dbReference type="InterPro" id="IPR013149">
    <property type="entry name" value="ADH-like_C"/>
</dbReference>
<dbReference type="InterPro" id="IPR013154">
    <property type="entry name" value="ADH-like_N"/>
</dbReference>
<evidence type="ECO:0000259" key="5">
    <source>
        <dbReference type="SMART" id="SM00829"/>
    </source>
</evidence>
<dbReference type="GO" id="GO:0016491">
    <property type="term" value="F:oxidoreductase activity"/>
    <property type="evidence" value="ECO:0007669"/>
    <property type="project" value="UniProtKB-KW"/>
</dbReference>
<dbReference type="Gene3D" id="3.90.180.10">
    <property type="entry name" value="Medium-chain alcohol dehydrogenases, catalytic domain"/>
    <property type="match status" value="1"/>
</dbReference>
<sequence length="345" mass="36173">MRAVVLVAPGDVQVQSVPDPEIIDPGDAIVAVRQSAICGADLFPFHGLTPGFENGTVLGHEFVGEVVEVGAGVQRIRTGERVVATSTISDGTCDHCVAGRPSQCRGRSLFGYSGVYPRLDGGQAELVRVPDADRVLMVLDEGVSDEAAIFLADVLPTGYGALERAGASLGDSIVVVGCGPVGLMAVLCASRIASRVIAVDTIPARRELAERLGAIAVAPQDSAALVEEATRGLGADVVVEAAGSVAALTQALRLVRGRGVVSVVGAHFEPDYPLDNALMFEREISLIFTIGDPFNDRSRLLDLMSSDDFDPTVVVSHRIPLEEASRAYALFDAREATKIVLTCSP</sequence>
<reference evidence="6" key="1">
    <citation type="submission" date="2018-06" db="EMBL/GenBank/DDBJ databases">
        <authorList>
            <person name="Zhirakovskaya E."/>
        </authorList>
    </citation>
    <scope>NUCLEOTIDE SEQUENCE</scope>
</reference>
<dbReference type="InterPro" id="IPR020843">
    <property type="entry name" value="ER"/>
</dbReference>
<dbReference type="Pfam" id="PF08240">
    <property type="entry name" value="ADH_N"/>
    <property type="match status" value="1"/>
</dbReference>
<proteinExistence type="predicted"/>
<dbReference type="PANTHER" id="PTHR42813:SF2">
    <property type="entry name" value="DEHYDROGENASE, ZINC-CONTAINING, PUTATIVE (AFU_ORTHOLOGUE AFUA_2G02810)-RELATED"/>
    <property type="match status" value="1"/>
</dbReference>
<organism evidence="6">
    <name type="scientific">hydrothermal vent metagenome</name>
    <dbReference type="NCBI Taxonomy" id="652676"/>
    <lineage>
        <taxon>unclassified sequences</taxon>
        <taxon>metagenomes</taxon>
        <taxon>ecological metagenomes</taxon>
    </lineage>
</organism>
<dbReference type="InterPro" id="IPR011032">
    <property type="entry name" value="GroES-like_sf"/>
</dbReference>
<dbReference type="Pfam" id="PF00107">
    <property type="entry name" value="ADH_zinc_N"/>
    <property type="match status" value="1"/>
</dbReference>
<evidence type="ECO:0000256" key="3">
    <source>
        <dbReference type="ARBA" id="ARBA00022833"/>
    </source>
</evidence>
<name>A0A3B0TFY4_9ZZZZ</name>
<dbReference type="AlphaFoldDB" id="A0A3B0TFY4"/>
<dbReference type="PROSITE" id="PS00059">
    <property type="entry name" value="ADH_ZINC"/>
    <property type="match status" value="1"/>
</dbReference>
<dbReference type="PANTHER" id="PTHR42813">
    <property type="entry name" value="ZINC-TYPE ALCOHOL DEHYDROGENASE-LIKE"/>
    <property type="match status" value="1"/>
</dbReference>
<dbReference type="SUPFAM" id="SSF50129">
    <property type="entry name" value="GroES-like"/>
    <property type="match status" value="1"/>
</dbReference>
<feature type="domain" description="Enoyl reductase (ER)" evidence="5">
    <location>
        <begin position="10"/>
        <end position="341"/>
    </location>
</feature>
<keyword evidence="4" id="KW-0560">Oxidoreductase</keyword>
<evidence type="ECO:0000256" key="2">
    <source>
        <dbReference type="ARBA" id="ARBA00022723"/>
    </source>
</evidence>
<accession>A0A3B0TFY4</accession>
<comment type="cofactor">
    <cofactor evidence="1">
        <name>Zn(2+)</name>
        <dbReference type="ChEBI" id="CHEBI:29105"/>
    </cofactor>
</comment>
<dbReference type="InterPro" id="IPR002328">
    <property type="entry name" value="ADH_Zn_CS"/>
</dbReference>
<protein>
    <submittedName>
        <fullName evidence="6">Threonine dehydrogenase and related Zn-dependent dehydrogenases</fullName>
    </submittedName>
</protein>
<keyword evidence="2" id="KW-0479">Metal-binding</keyword>
<dbReference type="SUPFAM" id="SSF51735">
    <property type="entry name" value="NAD(P)-binding Rossmann-fold domains"/>
    <property type="match status" value="1"/>
</dbReference>
<keyword evidence="3" id="KW-0862">Zinc</keyword>
<dbReference type="EMBL" id="UOEI01000445">
    <property type="protein sequence ID" value="VAW05906.1"/>
    <property type="molecule type" value="Genomic_DNA"/>
</dbReference>